<sequence length="138" mass="16061">MKDDTPVIRTKRVYDPPAPGDGRRFLVERLWPRGIKKEALAADAWMKDVAPSTELRRWFDHQVERWEGFERRYREELDANPGAWAPLLEACERGAVTLLYSAHDTAHNSALVLRDYLAERRTARRAGRRAERGHDVPR</sequence>
<dbReference type="AlphaFoldDB" id="A0A4P2PW21"/>
<dbReference type="OrthoDB" id="9790745at2"/>
<dbReference type="RefSeq" id="WP_129346007.1">
    <property type="nucleotide sequence ID" value="NZ_CP012670.1"/>
</dbReference>
<name>A0A4P2PW21_SORCE</name>
<protein>
    <recommendedName>
        <fullName evidence="3">Uroporphyrin-III methyltransferase</fullName>
    </recommendedName>
</protein>
<reference evidence="1 2" key="1">
    <citation type="submission" date="2015-09" db="EMBL/GenBank/DDBJ databases">
        <title>Sorangium comparison.</title>
        <authorList>
            <person name="Zaburannyi N."/>
            <person name="Bunk B."/>
            <person name="Overmann J."/>
            <person name="Mueller R."/>
        </authorList>
    </citation>
    <scope>NUCLEOTIDE SEQUENCE [LARGE SCALE GENOMIC DNA]</scope>
    <source>
        <strain evidence="1 2">So ceGT47</strain>
    </source>
</reference>
<evidence type="ECO:0000313" key="1">
    <source>
        <dbReference type="EMBL" id="AUX20673.1"/>
    </source>
</evidence>
<dbReference type="Pfam" id="PF22752">
    <property type="entry name" value="DUF488-N3i"/>
    <property type="match status" value="1"/>
</dbReference>
<dbReference type="PANTHER" id="PTHR36849">
    <property type="entry name" value="CYTOPLASMIC PROTEIN-RELATED"/>
    <property type="match status" value="1"/>
</dbReference>
<evidence type="ECO:0008006" key="3">
    <source>
        <dbReference type="Google" id="ProtNLM"/>
    </source>
</evidence>
<gene>
    <name evidence="1" type="ORF">SOCEGT47_011460</name>
</gene>
<dbReference type="PANTHER" id="PTHR36849:SF1">
    <property type="entry name" value="CYTOPLASMIC PROTEIN"/>
    <property type="match status" value="1"/>
</dbReference>
<accession>A0A4P2PW21</accession>
<proteinExistence type="predicted"/>
<dbReference type="InterPro" id="IPR052552">
    <property type="entry name" value="YeaO-like"/>
</dbReference>
<dbReference type="EMBL" id="CP012670">
    <property type="protein sequence ID" value="AUX20673.1"/>
    <property type="molecule type" value="Genomic_DNA"/>
</dbReference>
<dbReference type="Proteomes" id="UP000295781">
    <property type="component" value="Chromosome"/>
</dbReference>
<organism evidence="1 2">
    <name type="scientific">Sorangium cellulosum</name>
    <name type="common">Polyangium cellulosum</name>
    <dbReference type="NCBI Taxonomy" id="56"/>
    <lineage>
        <taxon>Bacteria</taxon>
        <taxon>Pseudomonadati</taxon>
        <taxon>Myxococcota</taxon>
        <taxon>Polyangia</taxon>
        <taxon>Polyangiales</taxon>
        <taxon>Polyangiaceae</taxon>
        <taxon>Sorangium</taxon>
    </lineage>
</organism>
<evidence type="ECO:0000313" key="2">
    <source>
        <dbReference type="Proteomes" id="UP000295781"/>
    </source>
</evidence>